<feature type="region of interest" description="Disordered" evidence="9">
    <location>
        <begin position="527"/>
        <end position="568"/>
    </location>
</feature>
<accession>E3LP57</accession>
<dbReference type="CDD" id="cd00086">
    <property type="entry name" value="homeodomain"/>
    <property type="match status" value="2"/>
</dbReference>
<dbReference type="InterPro" id="IPR001356">
    <property type="entry name" value="HD"/>
</dbReference>
<dbReference type="PROSITE" id="PS50071">
    <property type="entry name" value="HOMEOBOX_2"/>
    <property type="match status" value="2"/>
</dbReference>
<feature type="domain" description="Homeobox" evidence="10">
    <location>
        <begin position="169"/>
        <end position="229"/>
    </location>
</feature>
<dbReference type="Gene3D" id="1.10.10.60">
    <property type="entry name" value="Homeodomain-like"/>
    <property type="match status" value="2"/>
</dbReference>
<dbReference type="GO" id="GO:0009653">
    <property type="term" value="P:anatomical structure morphogenesis"/>
    <property type="evidence" value="ECO:0007669"/>
    <property type="project" value="UniProtKB-ARBA"/>
</dbReference>
<sequence length="597" mass="69148">MKTKSLFRFPNFLLISKTLSVFKYFVRRVSTYLAVRSNMQPNSSSFHPHHFTCDTTRYTEEQVACICEALTNDAGKLSQFVWNTLERDDMRNNQYILKAQAFLAYHSNNFKELYRIIETHQFASEHHLPLQEWWLNAHYHEAEKLRGRQLGAVGKYRIRRKYPLPRTIWDGEETSYCFRDKSRVLLRDWYCRNSYPSPREKRELAEKTHLTVTQVSNWFKNRRQRDRAGLPEGKDSLKDIGGSEEEELKLIRKTATKLSNPFHNPADLSSYSAAAAAATFPGFYMNYNDMMIGTVLSGSFALLEILSSDSNGIINQSAPLHQLIFIIRKNQPVVFYISSFIPASKTPTTITKATTSYSEQEIVCICESLFNEGLQNGRTEQLATFIYNLPQCYQNMESALKAQALVYFTTQNWKSLYRLLECHKFSPHNHTVLQNLWLDAHYKEAEKTKERELGAVCKYRIRKKNPFPNTIWDGEETNYCFKSKSRNVLRDAYKKCHYPSVDDKRRLAQQTELSIIQVSNWFKNKRQRERAAGQLDGSSARSNDSDDASSGCESKPPMNIDSPVPPTIPNTFDIPPYYPSPYAFAAPQCDFSYIQNL</sequence>
<dbReference type="PROSITE" id="PS00027">
    <property type="entry name" value="HOMEOBOX_1"/>
    <property type="match status" value="2"/>
</dbReference>
<evidence type="ECO:0000256" key="1">
    <source>
        <dbReference type="ARBA" id="ARBA00004123"/>
    </source>
</evidence>
<dbReference type="PANTHER" id="PTHR10390">
    <property type="entry name" value="HOMEOBOX PROTEIN SIX"/>
    <property type="match status" value="1"/>
</dbReference>
<dbReference type="Pfam" id="PF00046">
    <property type="entry name" value="Homeodomain"/>
    <property type="match status" value="1"/>
</dbReference>
<dbReference type="PANTHER" id="PTHR10390:SF68">
    <property type="entry name" value="HOMEOBOX PROTEIN CEH-33"/>
    <property type="match status" value="1"/>
</dbReference>
<dbReference type="GO" id="GO:0005634">
    <property type="term" value="C:nucleus"/>
    <property type="evidence" value="ECO:0007669"/>
    <property type="project" value="UniProtKB-SubCell"/>
</dbReference>
<keyword evidence="12" id="KW-1185">Reference proteome</keyword>
<dbReference type="AlphaFoldDB" id="E3LP57"/>
<protein>
    <submittedName>
        <fullName evidence="11">CRE-CEH-33 protein</fullName>
    </submittedName>
</protein>
<evidence type="ECO:0000256" key="6">
    <source>
        <dbReference type="ARBA" id="ARBA00023242"/>
    </source>
</evidence>
<evidence type="ECO:0000256" key="2">
    <source>
        <dbReference type="ARBA" id="ARBA00008161"/>
    </source>
</evidence>
<keyword evidence="6 7" id="KW-0539">Nucleus</keyword>
<evidence type="ECO:0000313" key="11">
    <source>
        <dbReference type="EMBL" id="EFP05434.1"/>
    </source>
</evidence>
<dbReference type="EMBL" id="DS268412">
    <property type="protein sequence ID" value="EFP05434.1"/>
    <property type="molecule type" value="Genomic_DNA"/>
</dbReference>
<dbReference type="GO" id="GO:0005667">
    <property type="term" value="C:transcription regulator complex"/>
    <property type="evidence" value="ECO:0007669"/>
    <property type="project" value="TreeGrafter"/>
</dbReference>
<proteinExistence type="inferred from homology"/>
<reference evidence="11" key="1">
    <citation type="submission" date="2007-07" db="EMBL/GenBank/DDBJ databases">
        <title>PCAP assembly of the Caenorhabditis remanei genome.</title>
        <authorList>
            <consortium name="The Caenorhabditis remanei Sequencing Consortium"/>
            <person name="Wilson R.K."/>
        </authorList>
    </citation>
    <scope>NUCLEOTIDE SEQUENCE [LARGE SCALE GENOMIC DNA]</scope>
    <source>
        <strain evidence="11">PB4641</strain>
    </source>
</reference>
<comment type="similarity">
    <text evidence="2">Belongs to the SIX/Sine oculis homeobox family.</text>
</comment>
<dbReference type="Pfam" id="PF05920">
    <property type="entry name" value="Homeobox_KN"/>
    <property type="match status" value="1"/>
</dbReference>
<gene>
    <name evidence="11" type="primary">Cre-ceh-33</name>
    <name evidence="11" type="ORF">CRE_27538</name>
</gene>
<dbReference type="Proteomes" id="UP000008281">
    <property type="component" value="Unassembled WGS sequence"/>
</dbReference>
<dbReference type="GeneID" id="9811935"/>
<evidence type="ECO:0000259" key="10">
    <source>
        <dbReference type="PROSITE" id="PS50071"/>
    </source>
</evidence>
<evidence type="ECO:0000256" key="4">
    <source>
        <dbReference type="ARBA" id="ARBA00023125"/>
    </source>
</evidence>
<dbReference type="HOGENOM" id="CLU_032249_0_0_1"/>
<dbReference type="InterPro" id="IPR009057">
    <property type="entry name" value="Homeodomain-like_sf"/>
</dbReference>
<dbReference type="GO" id="GO:0000981">
    <property type="term" value="F:DNA-binding transcription factor activity, RNA polymerase II-specific"/>
    <property type="evidence" value="ECO:0007669"/>
    <property type="project" value="InterPro"/>
</dbReference>
<dbReference type="KEGG" id="crq:GCK72_018523"/>
<feature type="DNA-binding region" description="Homeobox" evidence="7">
    <location>
        <begin position="474"/>
        <end position="533"/>
    </location>
</feature>
<dbReference type="FunFam" id="1.10.10.60:FF:000046">
    <property type="entry name" value="SIX homeobox 3"/>
    <property type="match status" value="2"/>
</dbReference>
<evidence type="ECO:0000256" key="3">
    <source>
        <dbReference type="ARBA" id="ARBA00022473"/>
    </source>
</evidence>
<organism evidence="12">
    <name type="scientific">Caenorhabditis remanei</name>
    <name type="common">Caenorhabditis vulgaris</name>
    <dbReference type="NCBI Taxonomy" id="31234"/>
    <lineage>
        <taxon>Eukaryota</taxon>
        <taxon>Metazoa</taxon>
        <taxon>Ecdysozoa</taxon>
        <taxon>Nematoda</taxon>
        <taxon>Chromadorea</taxon>
        <taxon>Rhabditida</taxon>
        <taxon>Rhabditina</taxon>
        <taxon>Rhabditomorpha</taxon>
        <taxon>Rhabditoidea</taxon>
        <taxon>Rhabditidae</taxon>
        <taxon>Peloderinae</taxon>
        <taxon>Caenorhabditis</taxon>
    </lineage>
</organism>
<name>E3LP57_CAERE</name>
<dbReference type="CTD" id="9811935"/>
<dbReference type="InterPro" id="IPR017970">
    <property type="entry name" value="Homeobox_CS"/>
</dbReference>
<dbReference type="OrthoDB" id="3501850at2759"/>
<dbReference type="InterPro" id="IPR031701">
    <property type="entry name" value="SIX1_SD"/>
</dbReference>
<dbReference type="GO" id="GO:0030154">
    <property type="term" value="P:cell differentiation"/>
    <property type="evidence" value="ECO:0007669"/>
    <property type="project" value="UniProtKB-ARBA"/>
</dbReference>
<keyword evidence="3" id="KW-0217">Developmental protein</keyword>
<dbReference type="SUPFAM" id="SSF46689">
    <property type="entry name" value="Homeodomain-like"/>
    <property type="match status" value="2"/>
</dbReference>
<evidence type="ECO:0000313" key="12">
    <source>
        <dbReference type="Proteomes" id="UP000008281"/>
    </source>
</evidence>
<dbReference type="Pfam" id="PF16878">
    <property type="entry name" value="SIX1_SD"/>
    <property type="match status" value="2"/>
</dbReference>
<dbReference type="SMART" id="SM00389">
    <property type="entry name" value="HOX"/>
    <property type="match status" value="2"/>
</dbReference>
<dbReference type="GO" id="GO:0000978">
    <property type="term" value="F:RNA polymerase II cis-regulatory region sequence-specific DNA binding"/>
    <property type="evidence" value="ECO:0007669"/>
    <property type="project" value="TreeGrafter"/>
</dbReference>
<dbReference type="InParanoid" id="E3LP57"/>
<feature type="DNA-binding region" description="Homeobox" evidence="7">
    <location>
        <begin position="171"/>
        <end position="230"/>
    </location>
</feature>
<dbReference type="RefSeq" id="XP_003114096.2">
    <property type="nucleotide sequence ID" value="XM_003114048.2"/>
</dbReference>
<keyword evidence="4 7" id="KW-0238">DNA-binding</keyword>
<keyword evidence="5 7" id="KW-0371">Homeobox</keyword>
<evidence type="ECO:0000256" key="5">
    <source>
        <dbReference type="ARBA" id="ARBA00023155"/>
    </source>
</evidence>
<evidence type="ECO:0000256" key="8">
    <source>
        <dbReference type="RuleBase" id="RU000682"/>
    </source>
</evidence>
<comment type="subcellular location">
    <subcellularLocation>
        <location evidence="1 7 8">Nucleus</location>
    </subcellularLocation>
</comment>
<feature type="domain" description="Homeobox" evidence="10">
    <location>
        <begin position="472"/>
        <end position="532"/>
    </location>
</feature>
<dbReference type="STRING" id="31234.E3LP57"/>
<evidence type="ECO:0000256" key="7">
    <source>
        <dbReference type="PROSITE-ProRule" id="PRU00108"/>
    </source>
</evidence>
<evidence type="ECO:0000256" key="9">
    <source>
        <dbReference type="SAM" id="MobiDB-lite"/>
    </source>
</evidence>
<dbReference type="InterPro" id="IPR008422">
    <property type="entry name" value="KN_HD"/>
</dbReference>
<dbReference type="eggNOG" id="KOG0775">
    <property type="taxonomic scope" value="Eukaryota"/>
</dbReference>